<dbReference type="STRING" id="1314781.A0A165Q8U9"/>
<dbReference type="EMBL" id="KV425884">
    <property type="protein sequence ID" value="KZW03255.1"/>
    <property type="molecule type" value="Genomic_DNA"/>
</dbReference>
<dbReference type="OrthoDB" id="5549748at2759"/>
<accession>A0A165Q8U9</accession>
<sequence length="306" mass="33412">MDSWKNIQASFTGLNIGQTAGKLAKTVNSSMQATKERLGAVAQDEITELPQEYKDLETRVDALRTTHLNLLKITKVYETETYDYPTQVQESLVELSAGFSHTVTSFAATNLKGTNLPVPSVAPPPPTQHKTLPHALARAASSSAIALGPEARLGKGLTLYAQATDKIGEARLQQDEAIRQHFLAPWQVTLTSSIAVAMKARAAVKNSRLELDAAKQTLKNSNPSRQEQARLEVENAEDDLVQKTEVAIKLMKAVLENPEPLKNLNELTKAQLLFHAQAAEALQAAQGEIEELSVAAEGEYRKSRDH</sequence>
<keyword evidence="1" id="KW-0175">Coiled coil</keyword>
<dbReference type="FunCoup" id="A0A165Q8U9">
    <property type="interactions" value="21"/>
</dbReference>
<feature type="coiled-coil region" evidence="1">
    <location>
        <begin position="197"/>
        <end position="246"/>
    </location>
</feature>
<evidence type="ECO:0008006" key="4">
    <source>
        <dbReference type="Google" id="ProtNLM"/>
    </source>
</evidence>
<dbReference type="Pfam" id="PF10455">
    <property type="entry name" value="BAR_2"/>
    <property type="match status" value="1"/>
</dbReference>
<reference evidence="2 3" key="1">
    <citation type="journal article" date="2016" name="Mol. Biol. Evol.">
        <title>Comparative Genomics of Early-Diverging Mushroom-Forming Fungi Provides Insights into the Origins of Lignocellulose Decay Capabilities.</title>
        <authorList>
            <person name="Nagy L.G."/>
            <person name="Riley R."/>
            <person name="Tritt A."/>
            <person name="Adam C."/>
            <person name="Daum C."/>
            <person name="Floudas D."/>
            <person name="Sun H."/>
            <person name="Yadav J.S."/>
            <person name="Pangilinan J."/>
            <person name="Larsson K.H."/>
            <person name="Matsuura K."/>
            <person name="Barry K."/>
            <person name="Labutti K."/>
            <person name="Kuo R."/>
            <person name="Ohm R.A."/>
            <person name="Bhattacharya S.S."/>
            <person name="Shirouzu T."/>
            <person name="Yoshinaga Y."/>
            <person name="Martin F.M."/>
            <person name="Grigoriev I.V."/>
            <person name="Hibbett D.S."/>
        </authorList>
    </citation>
    <scope>NUCLEOTIDE SEQUENCE [LARGE SCALE GENOMIC DNA]</scope>
    <source>
        <strain evidence="2 3">HHB12029</strain>
    </source>
</reference>
<evidence type="ECO:0000313" key="3">
    <source>
        <dbReference type="Proteomes" id="UP000077266"/>
    </source>
</evidence>
<dbReference type="SUPFAM" id="SSF103657">
    <property type="entry name" value="BAR/IMD domain-like"/>
    <property type="match status" value="1"/>
</dbReference>
<gene>
    <name evidence="2" type="ORF">EXIGLDRAFT_725710</name>
</gene>
<name>A0A165Q8U9_EXIGL</name>
<dbReference type="Gene3D" id="1.20.1270.60">
    <property type="entry name" value="Arfaptin homology (AH) domain/BAR domain"/>
    <property type="match status" value="1"/>
</dbReference>
<evidence type="ECO:0000256" key="1">
    <source>
        <dbReference type="SAM" id="Coils"/>
    </source>
</evidence>
<protein>
    <recommendedName>
        <fullName evidence="4">BAR domain-containing protein</fullName>
    </recommendedName>
</protein>
<dbReference type="InterPro" id="IPR027267">
    <property type="entry name" value="AH/BAR_dom_sf"/>
</dbReference>
<dbReference type="InterPro" id="IPR018859">
    <property type="entry name" value="BAR_dom-cont"/>
</dbReference>
<dbReference type="Proteomes" id="UP000077266">
    <property type="component" value="Unassembled WGS sequence"/>
</dbReference>
<dbReference type="AlphaFoldDB" id="A0A165Q8U9"/>
<evidence type="ECO:0000313" key="2">
    <source>
        <dbReference type="EMBL" id="KZW03255.1"/>
    </source>
</evidence>
<dbReference type="InParanoid" id="A0A165Q8U9"/>
<keyword evidence="3" id="KW-1185">Reference proteome</keyword>
<organism evidence="2 3">
    <name type="scientific">Exidia glandulosa HHB12029</name>
    <dbReference type="NCBI Taxonomy" id="1314781"/>
    <lineage>
        <taxon>Eukaryota</taxon>
        <taxon>Fungi</taxon>
        <taxon>Dikarya</taxon>
        <taxon>Basidiomycota</taxon>
        <taxon>Agaricomycotina</taxon>
        <taxon>Agaricomycetes</taxon>
        <taxon>Auriculariales</taxon>
        <taxon>Exidiaceae</taxon>
        <taxon>Exidia</taxon>
    </lineage>
</organism>
<proteinExistence type="predicted"/>